<keyword evidence="2" id="KW-1185">Reference proteome</keyword>
<dbReference type="OrthoDB" id="92956at2759"/>
<dbReference type="AlphaFoldDB" id="A0A9W7CNC5"/>
<comment type="caution">
    <text evidence="1">The sequence shown here is derived from an EMBL/GenBank/DDBJ whole genome shotgun (WGS) entry which is preliminary data.</text>
</comment>
<reference evidence="1" key="1">
    <citation type="submission" date="2023-04" db="EMBL/GenBank/DDBJ databases">
        <title>Phytophthora lilii NBRC 32176.</title>
        <authorList>
            <person name="Ichikawa N."/>
            <person name="Sato H."/>
            <person name="Tonouchi N."/>
        </authorList>
    </citation>
    <scope>NUCLEOTIDE SEQUENCE</scope>
    <source>
        <strain evidence="1">NBRC 32176</strain>
    </source>
</reference>
<dbReference type="EMBL" id="BSXW01001015">
    <property type="protein sequence ID" value="GMF32761.1"/>
    <property type="molecule type" value="Genomic_DNA"/>
</dbReference>
<evidence type="ECO:0000313" key="2">
    <source>
        <dbReference type="Proteomes" id="UP001165083"/>
    </source>
</evidence>
<sequence length="310" mass="35364">MSLQAFAISLKGKQIESIPQLVAMPPGQMFYGLELNDNPLRELPESIGSPMNFFIRLDLQGTNITTLPVWTQTQVLGVILHAQYAIFLMMCRSGFTRYPEIVLEYTSRLLDSIIVLYPITNMVYSLALASGEKKGSNLKTRFEDRAISEFVSKFFTGLQKSRAEREMTRQIRSWVVAEKSDDFILDALKLNGLTQAELKDNPSYKLFGDVKVENWLKESTSLNTVWSNLGLTDLSREEVKATAALHIFLKYVIKYDSKAKKSISGITNKKLQQAAKPVVDPEELYWVKQILTMNDRNFLYIEWLVRGMPV</sequence>
<dbReference type="Proteomes" id="UP001165083">
    <property type="component" value="Unassembled WGS sequence"/>
</dbReference>
<protein>
    <submittedName>
        <fullName evidence="1">Unnamed protein product</fullName>
    </submittedName>
</protein>
<proteinExistence type="predicted"/>
<evidence type="ECO:0000313" key="1">
    <source>
        <dbReference type="EMBL" id="GMF32761.1"/>
    </source>
</evidence>
<accession>A0A9W7CNC5</accession>
<name>A0A9W7CNC5_9STRA</name>
<gene>
    <name evidence="1" type="ORF">Plil01_001399600</name>
</gene>
<organism evidence="1 2">
    <name type="scientific">Phytophthora lilii</name>
    <dbReference type="NCBI Taxonomy" id="2077276"/>
    <lineage>
        <taxon>Eukaryota</taxon>
        <taxon>Sar</taxon>
        <taxon>Stramenopiles</taxon>
        <taxon>Oomycota</taxon>
        <taxon>Peronosporomycetes</taxon>
        <taxon>Peronosporales</taxon>
        <taxon>Peronosporaceae</taxon>
        <taxon>Phytophthora</taxon>
    </lineage>
</organism>